<dbReference type="Pfam" id="PF07833">
    <property type="entry name" value="Cu_amine_oxidN1"/>
    <property type="match status" value="1"/>
</dbReference>
<name>A0ABT1YAZ9_9BACL</name>
<feature type="domain" description="Copper amine oxidase-like N-terminal" evidence="2">
    <location>
        <begin position="257"/>
        <end position="302"/>
    </location>
</feature>
<accession>A0ABT1YAZ9</accession>
<feature type="signal peptide" evidence="1">
    <location>
        <begin position="1"/>
        <end position="21"/>
    </location>
</feature>
<dbReference type="RefSeq" id="WP_258211982.1">
    <property type="nucleotide sequence ID" value="NZ_JANQBD010000002.1"/>
</dbReference>
<gene>
    <name evidence="3" type="ORF">NV381_04025</name>
</gene>
<feature type="chain" id="PRO_5045052646" description="Copper amine oxidase-like N-terminal domain-containing protein" evidence="1">
    <location>
        <begin position="22"/>
        <end position="431"/>
    </location>
</feature>
<protein>
    <recommendedName>
        <fullName evidence="2">Copper amine oxidase-like N-terminal domain-containing protein</fullName>
    </recommendedName>
</protein>
<dbReference type="SUPFAM" id="SSF55383">
    <property type="entry name" value="Copper amine oxidase, domain N"/>
    <property type="match status" value="1"/>
</dbReference>
<dbReference type="Proteomes" id="UP001300012">
    <property type="component" value="Unassembled WGS sequence"/>
</dbReference>
<evidence type="ECO:0000256" key="1">
    <source>
        <dbReference type="SAM" id="SignalP"/>
    </source>
</evidence>
<keyword evidence="1" id="KW-0732">Signal</keyword>
<comment type="caution">
    <text evidence="3">The sequence shown here is derived from an EMBL/GenBank/DDBJ whole genome shotgun (WGS) entry which is preliminary data.</text>
</comment>
<evidence type="ECO:0000259" key="2">
    <source>
        <dbReference type="Pfam" id="PF07833"/>
    </source>
</evidence>
<keyword evidence="4" id="KW-1185">Reference proteome</keyword>
<sequence>MKKTIFTCLAAAVLTLTFVPAGITSSPQKAYACSKGEYTTPEYDYSVASNVFSGAPIKVDNVYLDGKLYRMGTFVTDTIYKGGGVRTLLTPLDSDQCGATFELGHNYLVYANNSLDYPSANVFNIFEGDEAKERIEQLKNLDQVPVPTPGVHIETLYPGHNITLTLDGRTIPVTPAPVFFKDSLYVPMTFFRDVLGYVTIWNSDSGRYEIMLKSDWAGIFAKGDSTKSEFTGSASGIPEGTAPFEAGVTYSDVRVKVDGKLYAPEHLPFTYDGVVYVALRSTAEKLGLQVSWLPETYTAQLRDIRPIDEVQHPILVMKLSSNNAGEADLIIDKINNDQALYRIDRPLGFGEKAEQLTAPFTELIKETNSEENRKIRLFLHTNEREKEMMVTEALRDALLRDPDMRARASLVLSNDHYMWPTSDVFGLANIR</sequence>
<dbReference type="InterPro" id="IPR036582">
    <property type="entry name" value="Mao_N_sf"/>
</dbReference>
<organism evidence="3 4">
    <name type="scientific">Paenibacillus radicis</name>
    <name type="common">ex Xue et al. 2023</name>
    <dbReference type="NCBI Taxonomy" id="2972489"/>
    <lineage>
        <taxon>Bacteria</taxon>
        <taxon>Bacillati</taxon>
        <taxon>Bacillota</taxon>
        <taxon>Bacilli</taxon>
        <taxon>Bacillales</taxon>
        <taxon>Paenibacillaceae</taxon>
        <taxon>Paenibacillus</taxon>
    </lineage>
</organism>
<dbReference type="InterPro" id="IPR012854">
    <property type="entry name" value="Cu_amine_oxidase-like_N"/>
</dbReference>
<evidence type="ECO:0000313" key="3">
    <source>
        <dbReference type="EMBL" id="MCR8630367.1"/>
    </source>
</evidence>
<reference evidence="3 4" key="1">
    <citation type="submission" date="2022-08" db="EMBL/GenBank/DDBJ databases">
        <title>Paenibacillus endoradicis sp. nov., Paenibacillus radicibacter sp. nov and Paenibacillus pararadicis sp. nov., three cold-adapted plant growth-promoting bacteria isolated from root of Larix gmelinii in Great Khingan.</title>
        <authorList>
            <person name="Xue H."/>
        </authorList>
    </citation>
    <scope>NUCLEOTIDE SEQUENCE [LARGE SCALE GENOMIC DNA]</scope>
    <source>
        <strain evidence="3 4">N5-1-1-5</strain>
    </source>
</reference>
<proteinExistence type="predicted"/>
<dbReference type="EMBL" id="JANQBD010000002">
    <property type="protein sequence ID" value="MCR8630367.1"/>
    <property type="molecule type" value="Genomic_DNA"/>
</dbReference>
<evidence type="ECO:0000313" key="4">
    <source>
        <dbReference type="Proteomes" id="UP001300012"/>
    </source>
</evidence>